<feature type="compositionally biased region" description="Pro residues" evidence="1">
    <location>
        <begin position="48"/>
        <end position="69"/>
    </location>
</feature>
<name>A0A4Q7KCZ5_9PSEU</name>
<keyword evidence="4" id="KW-1185">Reference proteome</keyword>
<feature type="chain" id="PRO_5020797931" evidence="2">
    <location>
        <begin position="30"/>
        <end position="164"/>
    </location>
</feature>
<organism evidence="3 4">
    <name type="scientific">Herbihabitans rhizosphaerae</name>
    <dbReference type="NCBI Taxonomy" id="1872711"/>
    <lineage>
        <taxon>Bacteria</taxon>
        <taxon>Bacillati</taxon>
        <taxon>Actinomycetota</taxon>
        <taxon>Actinomycetes</taxon>
        <taxon>Pseudonocardiales</taxon>
        <taxon>Pseudonocardiaceae</taxon>
        <taxon>Herbihabitans</taxon>
    </lineage>
</organism>
<dbReference type="AlphaFoldDB" id="A0A4Q7KCZ5"/>
<accession>A0A4Q7KCZ5</accession>
<evidence type="ECO:0000313" key="4">
    <source>
        <dbReference type="Proteomes" id="UP000294257"/>
    </source>
</evidence>
<protein>
    <submittedName>
        <fullName evidence="3">Uncharacterized protein</fullName>
    </submittedName>
</protein>
<keyword evidence="2" id="KW-0732">Signal</keyword>
<dbReference type="EMBL" id="SGWQ01000016">
    <property type="protein sequence ID" value="RZS30603.1"/>
    <property type="molecule type" value="Genomic_DNA"/>
</dbReference>
<dbReference type="Proteomes" id="UP000294257">
    <property type="component" value="Unassembled WGS sequence"/>
</dbReference>
<proteinExistence type="predicted"/>
<reference evidence="3 4" key="1">
    <citation type="submission" date="2019-02" db="EMBL/GenBank/DDBJ databases">
        <title>Genomic Encyclopedia of Type Strains, Phase IV (KMG-IV): sequencing the most valuable type-strain genomes for metagenomic binning, comparative biology and taxonomic classification.</title>
        <authorList>
            <person name="Goeker M."/>
        </authorList>
    </citation>
    <scope>NUCLEOTIDE SEQUENCE [LARGE SCALE GENOMIC DNA]</scope>
    <source>
        <strain evidence="3 4">DSM 101727</strain>
    </source>
</reference>
<evidence type="ECO:0000313" key="3">
    <source>
        <dbReference type="EMBL" id="RZS30603.1"/>
    </source>
</evidence>
<feature type="region of interest" description="Disordered" evidence="1">
    <location>
        <begin position="31"/>
        <end position="79"/>
    </location>
</feature>
<dbReference type="PROSITE" id="PS51257">
    <property type="entry name" value="PROKAR_LIPOPROTEIN"/>
    <property type="match status" value="1"/>
</dbReference>
<evidence type="ECO:0000256" key="1">
    <source>
        <dbReference type="SAM" id="MobiDB-lite"/>
    </source>
</evidence>
<feature type="signal peptide" evidence="2">
    <location>
        <begin position="1"/>
        <end position="29"/>
    </location>
</feature>
<sequence>MTGVRPLDMNRLGTAVGAGLLLILGAACANPQEDKPANQPGSPNPTQTAPPPVGQPGVPPPAANTPVPPEKLDTSALPKGFKATVSRDADGRSILLVGREGGCSRASAEVAEQNQARVVIKLVETTPKDAKACTMDIRYPKLNATLAEPLGERTIALIPERRTV</sequence>
<gene>
    <name evidence="3" type="ORF">EV193_116124</name>
</gene>
<evidence type="ECO:0000256" key="2">
    <source>
        <dbReference type="SAM" id="SignalP"/>
    </source>
</evidence>
<comment type="caution">
    <text evidence="3">The sequence shown here is derived from an EMBL/GenBank/DDBJ whole genome shotgun (WGS) entry which is preliminary data.</text>
</comment>